<sequence>MSGVPPLSSQASFQWFQHQLLRSTSLLHHRTLLPSTRQRNLYFSKPQNIITTNLQSTIVPCPGPNP</sequence>
<proteinExistence type="predicted"/>
<dbReference type="AlphaFoldDB" id="A0A9K3NHI5"/>
<keyword evidence="2" id="KW-1185">Reference proteome</keyword>
<reference evidence="1" key="1">
    <citation type="journal article" date="2017" name="Nature">
        <title>The sunflower genome provides insights into oil metabolism, flowering and Asterid evolution.</title>
        <authorList>
            <person name="Badouin H."/>
            <person name="Gouzy J."/>
            <person name="Grassa C.J."/>
            <person name="Murat F."/>
            <person name="Staton S.E."/>
            <person name="Cottret L."/>
            <person name="Lelandais-Briere C."/>
            <person name="Owens G.L."/>
            <person name="Carrere S."/>
            <person name="Mayjonade B."/>
            <person name="Legrand L."/>
            <person name="Gill N."/>
            <person name="Kane N.C."/>
            <person name="Bowers J.E."/>
            <person name="Hubner S."/>
            <person name="Bellec A."/>
            <person name="Berard A."/>
            <person name="Berges H."/>
            <person name="Blanchet N."/>
            <person name="Boniface M.C."/>
            <person name="Brunel D."/>
            <person name="Catrice O."/>
            <person name="Chaidir N."/>
            <person name="Claudel C."/>
            <person name="Donnadieu C."/>
            <person name="Faraut T."/>
            <person name="Fievet G."/>
            <person name="Helmstetter N."/>
            <person name="King M."/>
            <person name="Knapp S.J."/>
            <person name="Lai Z."/>
            <person name="Le Paslier M.C."/>
            <person name="Lippi Y."/>
            <person name="Lorenzon L."/>
            <person name="Mandel J.R."/>
            <person name="Marage G."/>
            <person name="Marchand G."/>
            <person name="Marquand E."/>
            <person name="Bret-Mestries E."/>
            <person name="Morien E."/>
            <person name="Nambeesan S."/>
            <person name="Nguyen T."/>
            <person name="Pegot-Espagnet P."/>
            <person name="Pouilly N."/>
            <person name="Raftis F."/>
            <person name="Sallet E."/>
            <person name="Schiex T."/>
            <person name="Thomas J."/>
            <person name="Vandecasteele C."/>
            <person name="Vares D."/>
            <person name="Vear F."/>
            <person name="Vautrin S."/>
            <person name="Crespi M."/>
            <person name="Mangin B."/>
            <person name="Burke J.M."/>
            <person name="Salse J."/>
            <person name="Munos S."/>
            <person name="Vincourt P."/>
            <person name="Rieseberg L.H."/>
            <person name="Langlade N.B."/>
        </authorList>
    </citation>
    <scope>NUCLEOTIDE SEQUENCE</scope>
    <source>
        <tissue evidence="1">Leaves</tissue>
    </source>
</reference>
<protein>
    <submittedName>
        <fullName evidence="1">Uncharacterized protein</fullName>
    </submittedName>
</protein>
<accession>A0A9K3NHI5</accession>
<dbReference type="EMBL" id="MNCJ02000322">
    <property type="protein sequence ID" value="KAF5800000.1"/>
    <property type="molecule type" value="Genomic_DNA"/>
</dbReference>
<evidence type="ECO:0000313" key="1">
    <source>
        <dbReference type="EMBL" id="KAF5800000.1"/>
    </source>
</evidence>
<reference evidence="1" key="2">
    <citation type="submission" date="2020-06" db="EMBL/GenBank/DDBJ databases">
        <title>Helianthus annuus Genome sequencing and assembly Release 2.</title>
        <authorList>
            <person name="Gouzy J."/>
            <person name="Langlade N."/>
            <person name="Munos S."/>
        </authorList>
    </citation>
    <scope>NUCLEOTIDE SEQUENCE</scope>
    <source>
        <tissue evidence="1">Leaves</tissue>
    </source>
</reference>
<evidence type="ECO:0000313" key="2">
    <source>
        <dbReference type="Proteomes" id="UP000215914"/>
    </source>
</evidence>
<dbReference type="Proteomes" id="UP000215914">
    <property type="component" value="Unassembled WGS sequence"/>
</dbReference>
<organism evidence="1 2">
    <name type="scientific">Helianthus annuus</name>
    <name type="common">Common sunflower</name>
    <dbReference type="NCBI Taxonomy" id="4232"/>
    <lineage>
        <taxon>Eukaryota</taxon>
        <taxon>Viridiplantae</taxon>
        <taxon>Streptophyta</taxon>
        <taxon>Embryophyta</taxon>
        <taxon>Tracheophyta</taxon>
        <taxon>Spermatophyta</taxon>
        <taxon>Magnoliopsida</taxon>
        <taxon>eudicotyledons</taxon>
        <taxon>Gunneridae</taxon>
        <taxon>Pentapetalae</taxon>
        <taxon>asterids</taxon>
        <taxon>campanulids</taxon>
        <taxon>Asterales</taxon>
        <taxon>Asteraceae</taxon>
        <taxon>Asteroideae</taxon>
        <taxon>Heliantheae alliance</taxon>
        <taxon>Heliantheae</taxon>
        <taxon>Helianthus</taxon>
    </lineage>
</organism>
<comment type="caution">
    <text evidence="1">The sequence shown here is derived from an EMBL/GenBank/DDBJ whole genome shotgun (WGS) entry which is preliminary data.</text>
</comment>
<gene>
    <name evidence="1" type="ORF">HanXRQr2_Chr07g0311021</name>
</gene>
<dbReference type="Gramene" id="mRNA:HanXRQr2_Chr07g0311021">
    <property type="protein sequence ID" value="CDS:HanXRQr2_Chr07g0311021.1"/>
    <property type="gene ID" value="HanXRQr2_Chr07g0311021"/>
</dbReference>
<name>A0A9K3NHI5_HELAN</name>